<evidence type="ECO:0000259" key="1">
    <source>
        <dbReference type="Pfam" id="PF02538"/>
    </source>
</evidence>
<dbReference type="Proteomes" id="UP000285295">
    <property type="component" value="Unassembled WGS sequence"/>
</dbReference>
<dbReference type="InterPro" id="IPR003692">
    <property type="entry name" value="Hydantoinase_B"/>
</dbReference>
<sequence>MSNCSNTLVEANDRDFPFFRLIGAGLRADTGGAGQFRGGLGFFKSYEILEDDTKLAFYSDRFHLAPEGLHGGAVGGTGGLTLRRDGSETALASRGTWELKRCDVVTVLLGGGAGYGPADARDPAALVRDLEDGLVTA</sequence>
<organism evidence="2 3">
    <name type="scientific">Paenirhodobacter populi</name>
    <dbReference type="NCBI Taxonomy" id="2306993"/>
    <lineage>
        <taxon>Bacteria</taxon>
        <taxon>Pseudomonadati</taxon>
        <taxon>Pseudomonadota</taxon>
        <taxon>Alphaproteobacteria</taxon>
        <taxon>Rhodobacterales</taxon>
        <taxon>Rhodobacter group</taxon>
        <taxon>Paenirhodobacter</taxon>
    </lineage>
</organism>
<dbReference type="Pfam" id="PF02538">
    <property type="entry name" value="Hydantoinase_B"/>
    <property type="match status" value="1"/>
</dbReference>
<feature type="domain" description="Hydantoinase B/oxoprolinase" evidence="1">
    <location>
        <begin position="1"/>
        <end position="117"/>
    </location>
</feature>
<reference evidence="2 3" key="2">
    <citation type="submission" date="2019-01" db="EMBL/GenBank/DDBJ databases">
        <authorList>
            <person name="Li Y."/>
        </authorList>
    </citation>
    <scope>NUCLEOTIDE SEQUENCE [LARGE SCALE GENOMIC DNA]</scope>
    <source>
        <strain evidence="2 3">D19-10-3-21</strain>
    </source>
</reference>
<dbReference type="EMBL" id="SAUX01000026">
    <property type="protein sequence ID" value="RWR26967.1"/>
    <property type="molecule type" value="Genomic_DNA"/>
</dbReference>
<proteinExistence type="predicted"/>
<name>A0A443K2H9_9RHOB</name>
<accession>A0A443K2H9</accession>
<gene>
    <name evidence="2" type="ORF">D2T31_18515</name>
</gene>
<evidence type="ECO:0000313" key="2">
    <source>
        <dbReference type="EMBL" id="RWR26967.1"/>
    </source>
</evidence>
<dbReference type="AlphaFoldDB" id="A0A443K2H9"/>
<comment type="caution">
    <text evidence="2">The sequence shown here is derived from an EMBL/GenBank/DDBJ whole genome shotgun (WGS) entry which is preliminary data.</text>
</comment>
<reference evidence="2 3" key="1">
    <citation type="submission" date="2019-01" db="EMBL/GenBank/DDBJ databases">
        <title>Sinorhodobacter populi sp. nov. isolated from the symptomatic bark tissue of Populus euramericana canker.</title>
        <authorList>
            <person name="Xu G."/>
        </authorList>
    </citation>
    <scope>NUCLEOTIDE SEQUENCE [LARGE SCALE GENOMIC DNA]</scope>
    <source>
        <strain evidence="2 3">D19-10-3-21</strain>
    </source>
</reference>
<evidence type="ECO:0000313" key="3">
    <source>
        <dbReference type="Proteomes" id="UP000285295"/>
    </source>
</evidence>
<protein>
    <recommendedName>
        <fullName evidence="1">Hydantoinase B/oxoprolinase domain-containing protein</fullName>
    </recommendedName>
</protein>
<dbReference type="GO" id="GO:0003824">
    <property type="term" value="F:catalytic activity"/>
    <property type="evidence" value="ECO:0007669"/>
    <property type="project" value="InterPro"/>
</dbReference>